<reference evidence="2" key="1">
    <citation type="submission" date="2021-03" db="EMBL/GenBank/DDBJ databases">
        <title>Draft genome sequence of rust myrtle Austropuccinia psidii MF-1, a brazilian biotype.</title>
        <authorList>
            <person name="Quecine M.C."/>
            <person name="Pachon D.M.R."/>
            <person name="Bonatelli M.L."/>
            <person name="Correr F.H."/>
            <person name="Franceschini L.M."/>
            <person name="Leite T.F."/>
            <person name="Margarido G.R.A."/>
            <person name="Almeida C.A."/>
            <person name="Ferrarezi J.A."/>
            <person name="Labate C.A."/>
        </authorList>
    </citation>
    <scope>NUCLEOTIDE SEQUENCE</scope>
    <source>
        <strain evidence="2">MF-1</strain>
    </source>
</reference>
<feature type="compositionally biased region" description="Polar residues" evidence="1">
    <location>
        <begin position="96"/>
        <end position="105"/>
    </location>
</feature>
<gene>
    <name evidence="2" type="ORF">O181_009736</name>
</gene>
<evidence type="ECO:0000256" key="1">
    <source>
        <dbReference type="SAM" id="MobiDB-lite"/>
    </source>
</evidence>
<feature type="region of interest" description="Disordered" evidence="1">
    <location>
        <begin position="86"/>
        <end position="105"/>
    </location>
</feature>
<proteinExistence type="predicted"/>
<accession>A0A9Q3GJR3</accession>
<name>A0A9Q3GJR3_9BASI</name>
<comment type="caution">
    <text evidence="2">The sequence shown here is derived from an EMBL/GenBank/DDBJ whole genome shotgun (WGS) entry which is preliminary data.</text>
</comment>
<dbReference type="EMBL" id="AVOT02002337">
    <property type="protein sequence ID" value="MBW0470021.1"/>
    <property type="molecule type" value="Genomic_DNA"/>
</dbReference>
<evidence type="ECO:0000313" key="2">
    <source>
        <dbReference type="EMBL" id="MBW0470021.1"/>
    </source>
</evidence>
<protein>
    <submittedName>
        <fullName evidence="2">Uncharacterized protein</fullName>
    </submittedName>
</protein>
<dbReference type="AlphaFoldDB" id="A0A9Q3GJR3"/>
<feature type="compositionally biased region" description="Basic and acidic residues" evidence="1">
    <location>
        <begin position="86"/>
        <end position="95"/>
    </location>
</feature>
<keyword evidence="3" id="KW-1185">Reference proteome</keyword>
<dbReference type="Proteomes" id="UP000765509">
    <property type="component" value="Unassembled WGS sequence"/>
</dbReference>
<sequence>MSRLQEVYTLQAKTINNLQEDYTKLSKASEESKRRLNKVLEEKNNCKTDREYLDQDIDKLFNVFQNIKPKKQGNVFDNPYHQEDIKSDALLENKPRSPSQYQDGYNMNYSEKEALKQLPEASSWPNFSGLGEYDHMELIDYIGGLLIDVSRIPEYWITARLNTELKGNASICYTEIKDIHGRRN</sequence>
<evidence type="ECO:0000313" key="3">
    <source>
        <dbReference type="Proteomes" id="UP000765509"/>
    </source>
</evidence>
<organism evidence="2 3">
    <name type="scientific">Austropuccinia psidii MF-1</name>
    <dbReference type="NCBI Taxonomy" id="1389203"/>
    <lineage>
        <taxon>Eukaryota</taxon>
        <taxon>Fungi</taxon>
        <taxon>Dikarya</taxon>
        <taxon>Basidiomycota</taxon>
        <taxon>Pucciniomycotina</taxon>
        <taxon>Pucciniomycetes</taxon>
        <taxon>Pucciniales</taxon>
        <taxon>Sphaerophragmiaceae</taxon>
        <taxon>Austropuccinia</taxon>
    </lineage>
</organism>